<sequence length="561" mass="64868">MMQPPKSRPPSRLFNWLSQFTRRSSTESTSDDATTASTPPTPPHPPQPPHHDDGASNNNDKSEPIAVPKGRPSITLSVGDTTDTFYSSSIPSSYGDKASSVYSRQQNRRSSVLSDLLNKSRPSADVQHDEDDDPPQQQRLGTSVPEQSNKRLSLTGTHTPVGPAYSHHSNHNHQNYHFHLHHNNSSQSSTQHRQTHRPSSVFSLPCHHHQTKLHDEESSSTISQQASQQQPNQQQQHVPRPLEHRQLSSSSSTVYACRDDWPRADRMIIRQELVRLMVDRLINSPLDLSNPTKERNILHVGCGDGSWCIDMATTYRHCWVVGIDERDVIKRKRSLPRNFRFLPAQRSILRDLKQLPDNHFDLIYGRFLIFTYPSDVYREIVQECWRICRPNGFVEIMELDMRIYGIPNVGPMTHMLNSQVIQLMERRGLEPEFARHLQDLFFFHQLVEQMHQQHGDAYHAKYMSVPLGVWGGRMGVMFRDDLHDLVEAIHLRQQKQNRRESFASFDDDYDGEEDVGDDNEADEFYDPWTDRRLKATLEQIDDELETHRAFMNLYFAYAQKL</sequence>
<dbReference type="PANTHER" id="PTHR43591:SF24">
    <property type="entry name" value="2-METHOXY-6-POLYPRENYL-1,4-BENZOQUINOL METHYLASE, MITOCHONDRIAL"/>
    <property type="match status" value="1"/>
</dbReference>
<dbReference type="InterPro" id="IPR041698">
    <property type="entry name" value="Methyltransf_25"/>
</dbReference>
<evidence type="ECO:0000313" key="3">
    <source>
        <dbReference type="EMBL" id="ORZ03182.1"/>
    </source>
</evidence>
<dbReference type="CDD" id="cd02440">
    <property type="entry name" value="AdoMet_MTases"/>
    <property type="match status" value="1"/>
</dbReference>
<dbReference type="Proteomes" id="UP000242180">
    <property type="component" value="Unassembled WGS sequence"/>
</dbReference>
<feature type="compositionally biased region" description="Polar residues" evidence="1">
    <location>
        <begin position="74"/>
        <end position="92"/>
    </location>
</feature>
<dbReference type="Gene3D" id="3.40.50.150">
    <property type="entry name" value="Vaccinia Virus protein VP39"/>
    <property type="match status" value="1"/>
</dbReference>
<dbReference type="GO" id="GO:0032259">
    <property type="term" value="P:methylation"/>
    <property type="evidence" value="ECO:0007669"/>
    <property type="project" value="UniProtKB-KW"/>
</dbReference>
<feature type="compositionally biased region" description="Polar residues" evidence="1">
    <location>
        <begin position="100"/>
        <end position="113"/>
    </location>
</feature>
<comment type="caution">
    <text evidence="3">The sequence shown here is derived from an EMBL/GenBank/DDBJ whole genome shotgun (WGS) entry which is preliminary data.</text>
</comment>
<dbReference type="Pfam" id="PF13649">
    <property type="entry name" value="Methyltransf_25"/>
    <property type="match status" value="1"/>
</dbReference>
<feature type="compositionally biased region" description="Basic residues" evidence="1">
    <location>
        <begin position="168"/>
        <end position="182"/>
    </location>
</feature>
<feature type="compositionally biased region" description="Low complexity" evidence="1">
    <location>
        <begin position="18"/>
        <end position="38"/>
    </location>
</feature>
<dbReference type="PANTHER" id="PTHR43591">
    <property type="entry name" value="METHYLTRANSFERASE"/>
    <property type="match status" value="1"/>
</dbReference>
<feature type="region of interest" description="Disordered" evidence="1">
    <location>
        <begin position="1"/>
        <end position="251"/>
    </location>
</feature>
<dbReference type="EMBL" id="MCGN01000001">
    <property type="protein sequence ID" value="ORZ03182.1"/>
    <property type="molecule type" value="Genomic_DNA"/>
</dbReference>
<feature type="compositionally biased region" description="Pro residues" evidence="1">
    <location>
        <begin position="39"/>
        <end position="48"/>
    </location>
</feature>
<feature type="region of interest" description="Disordered" evidence="1">
    <location>
        <begin position="501"/>
        <end position="523"/>
    </location>
</feature>
<name>A0A1X2HUA5_SYNRA</name>
<feature type="compositionally biased region" description="Polar residues" evidence="1">
    <location>
        <begin position="139"/>
        <end position="158"/>
    </location>
</feature>
<keyword evidence="3" id="KW-0808">Transferase</keyword>
<keyword evidence="3" id="KW-0489">Methyltransferase</keyword>
<feature type="compositionally biased region" description="Low complexity" evidence="1">
    <location>
        <begin position="219"/>
        <end position="236"/>
    </location>
</feature>
<proteinExistence type="predicted"/>
<dbReference type="OrthoDB" id="2013972at2759"/>
<dbReference type="AlphaFoldDB" id="A0A1X2HUA5"/>
<feature type="domain" description="Methyltransferase" evidence="2">
    <location>
        <begin position="297"/>
        <end position="392"/>
    </location>
</feature>
<dbReference type="InterPro" id="IPR029063">
    <property type="entry name" value="SAM-dependent_MTases_sf"/>
</dbReference>
<organism evidence="3 4">
    <name type="scientific">Syncephalastrum racemosum</name>
    <name type="common">Filamentous fungus</name>
    <dbReference type="NCBI Taxonomy" id="13706"/>
    <lineage>
        <taxon>Eukaryota</taxon>
        <taxon>Fungi</taxon>
        <taxon>Fungi incertae sedis</taxon>
        <taxon>Mucoromycota</taxon>
        <taxon>Mucoromycotina</taxon>
        <taxon>Mucoromycetes</taxon>
        <taxon>Mucorales</taxon>
        <taxon>Syncephalastraceae</taxon>
        <taxon>Syncephalastrum</taxon>
    </lineage>
</organism>
<protein>
    <submittedName>
        <fullName evidence="3">S-adenosyl-L-methionine-dependent methyltransferase</fullName>
    </submittedName>
</protein>
<dbReference type="GO" id="GO:0008168">
    <property type="term" value="F:methyltransferase activity"/>
    <property type="evidence" value="ECO:0007669"/>
    <property type="project" value="UniProtKB-KW"/>
</dbReference>
<keyword evidence="4" id="KW-1185">Reference proteome</keyword>
<feature type="compositionally biased region" description="Low complexity" evidence="1">
    <location>
        <begin position="183"/>
        <end position="192"/>
    </location>
</feature>
<evidence type="ECO:0000259" key="2">
    <source>
        <dbReference type="Pfam" id="PF13649"/>
    </source>
</evidence>
<evidence type="ECO:0000313" key="4">
    <source>
        <dbReference type="Proteomes" id="UP000242180"/>
    </source>
</evidence>
<feature type="compositionally biased region" description="Acidic residues" evidence="1">
    <location>
        <begin position="505"/>
        <end position="523"/>
    </location>
</feature>
<dbReference type="SUPFAM" id="SSF53335">
    <property type="entry name" value="S-adenosyl-L-methionine-dependent methyltransferases"/>
    <property type="match status" value="1"/>
</dbReference>
<evidence type="ECO:0000256" key="1">
    <source>
        <dbReference type="SAM" id="MobiDB-lite"/>
    </source>
</evidence>
<gene>
    <name evidence="3" type="ORF">BCR43DRAFT_482877</name>
</gene>
<dbReference type="OMA" id="QECWRIC"/>
<dbReference type="InParanoid" id="A0A1X2HUA5"/>
<reference evidence="3 4" key="1">
    <citation type="submission" date="2016-07" db="EMBL/GenBank/DDBJ databases">
        <title>Pervasive Adenine N6-methylation of Active Genes in Fungi.</title>
        <authorList>
            <consortium name="DOE Joint Genome Institute"/>
            <person name="Mondo S.J."/>
            <person name="Dannebaum R.O."/>
            <person name="Kuo R.C."/>
            <person name="Labutti K."/>
            <person name="Haridas S."/>
            <person name="Kuo A."/>
            <person name="Salamov A."/>
            <person name="Ahrendt S.R."/>
            <person name="Lipzen A."/>
            <person name="Sullivan W."/>
            <person name="Andreopoulos W.B."/>
            <person name="Clum A."/>
            <person name="Lindquist E."/>
            <person name="Daum C."/>
            <person name="Ramamoorthy G.K."/>
            <person name="Gryganskyi A."/>
            <person name="Culley D."/>
            <person name="Magnuson J.K."/>
            <person name="James T.Y."/>
            <person name="O'Malley M.A."/>
            <person name="Stajich J.E."/>
            <person name="Spatafora J.W."/>
            <person name="Visel A."/>
            <person name="Grigoriev I.V."/>
        </authorList>
    </citation>
    <scope>NUCLEOTIDE SEQUENCE [LARGE SCALE GENOMIC DNA]</scope>
    <source>
        <strain evidence="3 4">NRRL 2496</strain>
    </source>
</reference>
<accession>A0A1X2HUA5</accession>